<feature type="compositionally biased region" description="Acidic residues" evidence="1">
    <location>
        <begin position="1"/>
        <end position="24"/>
    </location>
</feature>
<dbReference type="AlphaFoldDB" id="U5QKI2"/>
<dbReference type="HOGENOM" id="CLU_780235_0_0_3"/>
<evidence type="ECO:0000313" key="2">
    <source>
        <dbReference type="EMBL" id="AGY59421.1"/>
    </source>
</evidence>
<dbReference type="KEGG" id="glj:GKIL_3175"/>
<sequence>MDEELPLPDEQDNFGGEGEGEYEADLQSNLEQDCEDEGGEYNDDGQNEQAALQNFDDGQNGGFADDFGDGQYQALADDGYGNGQYQSPDDGYDEGQYLADADEYSDGQYQSADDSYDDGQYQAAGDGYDDIQGEQDFSNFDAESFDNSYNEQTGSFGNFFDSERNDDTNGTGYGFGSSDGSFNSYDYDGDASGYGNGAYEMGNDSYGMPPEGSGFIGSGAESYGMTSQVDGMGGTDPTLLADNPGGAPANPNNGGAPSTRATDLGPPITSPTQPQDQRNTNTTGGVSYGKNSQGRIDATAIFENCNQYSGGATSFGGSVTAGSDGSWRFEAHGGVTTGDPNKQGDCPKPPNLPNP</sequence>
<feature type="compositionally biased region" description="Polar residues" evidence="1">
    <location>
        <begin position="309"/>
        <end position="323"/>
    </location>
</feature>
<evidence type="ECO:0000256" key="1">
    <source>
        <dbReference type="SAM" id="MobiDB-lite"/>
    </source>
</evidence>
<name>U5QKI2_GLOK1</name>
<keyword evidence="3" id="KW-1185">Reference proteome</keyword>
<proteinExistence type="predicted"/>
<dbReference type="EMBL" id="CP003587">
    <property type="protein sequence ID" value="AGY59421.1"/>
    <property type="molecule type" value="Genomic_DNA"/>
</dbReference>
<protein>
    <submittedName>
        <fullName evidence="2">Uncharacterized protein</fullName>
    </submittedName>
</protein>
<feature type="region of interest" description="Disordered" evidence="1">
    <location>
        <begin position="210"/>
        <end position="292"/>
    </location>
</feature>
<gene>
    <name evidence="2" type="ORF">GKIL_3175</name>
</gene>
<feature type="compositionally biased region" description="Low complexity" evidence="1">
    <location>
        <begin position="241"/>
        <end position="257"/>
    </location>
</feature>
<dbReference type="RefSeq" id="WP_023174689.1">
    <property type="nucleotide sequence ID" value="NC_022600.1"/>
</dbReference>
<reference evidence="2 3" key="1">
    <citation type="journal article" date="2013" name="PLoS ONE">
        <title>Cultivation and Complete Genome Sequencing of Gloeobacter kilaueensis sp. nov., from a Lava Cave in Kilauea Caldera, Hawai'i.</title>
        <authorList>
            <person name="Saw J.H."/>
            <person name="Schatz M."/>
            <person name="Brown M.V."/>
            <person name="Kunkel D.D."/>
            <person name="Foster J.S."/>
            <person name="Shick H."/>
            <person name="Christensen S."/>
            <person name="Hou S."/>
            <person name="Wan X."/>
            <person name="Donachie S.P."/>
        </authorList>
    </citation>
    <scope>NUCLEOTIDE SEQUENCE [LARGE SCALE GENOMIC DNA]</scope>
    <source>
        <strain evidence="3">JS</strain>
    </source>
</reference>
<feature type="compositionally biased region" description="Polar residues" evidence="1">
    <location>
        <begin position="145"/>
        <end position="156"/>
    </location>
</feature>
<organism evidence="2 3">
    <name type="scientific">Gloeobacter kilaueensis (strain ATCC BAA-2537 / CCAP 1431/1 / ULC 316 / JS1)</name>
    <dbReference type="NCBI Taxonomy" id="1183438"/>
    <lineage>
        <taxon>Bacteria</taxon>
        <taxon>Bacillati</taxon>
        <taxon>Cyanobacteriota</taxon>
        <taxon>Cyanophyceae</taxon>
        <taxon>Gloeobacterales</taxon>
        <taxon>Gloeobacteraceae</taxon>
        <taxon>Gloeobacter</taxon>
    </lineage>
</organism>
<dbReference type="Proteomes" id="UP000017396">
    <property type="component" value="Chromosome"/>
</dbReference>
<dbReference type="STRING" id="1183438.GKIL_3175"/>
<feature type="compositionally biased region" description="Acidic residues" evidence="1">
    <location>
        <begin position="32"/>
        <end position="46"/>
    </location>
</feature>
<evidence type="ECO:0000313" key="3">
    <source>
        <dbReference type="Proteomes" id="UP000017396"/>
    </source>
</evidence>
<accession>U5QKI2</accession>
<feature type="region of interest" description="Disordered" evidence="1">
    <location>
        <begin position="309"/>
        <end position="355"/>
    </location>
</feature>
<feature type="region of interest" description="Disordered" evidence="1">
    <location>
        <begin position="1"/>
        <end position="164"/>
    </location>
</feature>
<feature type="compositionally biased region" description="Polar residues" evidence="1">
    <location>
        <begin position="270"/>
        <end position="292"/>
    </location>
</feature>